<evidence type="ECO:0000256" key="2">
    <source>
        <dbReference type="ARBA" id="ARBA00023306"/>
    </source>
</evidence>
<dbReference type="SUPFAM" id="SSF48371">
    <property type="entry name" value="ARM repeat"/>
    <property type="match status" value="1"/>
</dbReference>
<protein>
    <recommendedName>
        <fullName evidence="4">Ataxin-10 domain-containing protein</fullName>
    </recommendedName>
</protein>
<dbReference type="OrthoDB" id="379794at2759"/>
<feature type="region of interest" description="Disordered" evidence="3">
    <location>
        <begin position="166"/>
        <end position="187"/>
    </location>
</feature>
<evidence type="ECO:0000256" key="1">
    <source>
        <dbReference type="ARBA" id="ARBA00022618"/>
    </source>
</evidence>
<evidence type="ECO:0000313" key="5">
    <source>
        <dbReference type="EMBL" id="CAB9500450.1"/>
    </source>
</evidence>
<dbReference type="PANTHER" id="PTHR13255">
    <property type="entry name" value="ATAXIN-10"/>
    <property type="match status" value="1"/>
</dbReference>
<sequence length="587" mass="64467">MSSLLPADSTDWTSLLNRTRELLKTDESSSLDLARTNFSQTRDVLQAYSNLLLLAGDNGTKKELSKDYKKKLIWDTRAALRVALSSTSIQDENLRNQVLNSAVLELTWHEPILQILSSQKGDSKCRVLASQLLSNLVTAHRDAAHVITSHVALSPSNEQVTDRIRQGLTTTTTEPEKKTKGENEPPNWMDMLLACAQTNNREAMAGVVAALHNSVVSLRKRPRDDDNAKWLDERLALDRLLMSTLCRQLVPVGQIKALIHDNTQNNDDKDAHDTGGLGDSATEWITLLLTKCCKLGHFSKLFSSLAGQNKLPADIAIFPEHMVLLQCIHSELDAPGSKEIVLGGEAGVEEVIATHVFLSELCGSLRKNLPVATATDSADSTMNHHALVTILEILAASLGQDNDMISSTRSKLGESCCTLLSDAGIQLGALVDSISYRNEGRKSRDFVIQQHEQRVMTALVQLIGNVCFRCHRNQERLRLTKVPPLKQRINAGSSSAEEEEERNALHVLLSCTSLAHSCFTLREWAVIAIRNVLDNNEHNQAEVAKLEANKPVQSAELASLGIRVDMDTKGNVSVVPNNKDGGNQNDA</sequence>
<proteinExistence type="predicted"/>
<dbReference type="InterPro" id="IPR051374">
    <property type="entry name" value="Ataxin-10/CTR86_families"/>
</dbReference>
<dbReference type="AlphaFoldDB" id="A0A9N8DH59"/>
<evidence type="ECO:0000259" key="4">
    <source>
        <dbReference type="Pfam" id="PF09759"/>
    </source>
</evidence>
<dbReference type="InterPro" id="IPR019156">
    <property type="entry name" value="Ataxin-10_domain"/>
</dbReference>
<keyword evidence="1" id="KW-0132">Cell division</keyword>
<dbReference type="Proteomes" id="UP001153069">
    <property type="component" value="Unassembled WGS sequence"/>
</dbReference>
<keyword evidence="2" id="KW-0131">Cell cycle</keyword>
<dbReference type="PANTHER" id="PTHR13255:SF0">
    <property type="entry name" value="ATAXIN-10"/>
    <property type="match status" value="1"/>
</dbReference>
<organism evidence="5 6">
    <name type="scientific">Seminavis robusta</name>
    <dbReference type="NCBI Taxonomy" id="568900"/>
    <lineage>
        <taxon>Eukaryota</taxon>
        <taxon>Sar</taxon>
        <taxon>Stramenopiles</taxon>
        <taxon>Ochrophyta</taxon>
        <taxon>Bacillariophyta</taxon>
        <taxon>Bacillariophyceae</taxon>
        <taxon>Bacillariophycidae</taxon>
        <taxon>Naviculales</taxon>
        <taxon>Naviculaceae</taxon>
        <taxon>Seminavis</taxon>
    </lineage>
</organism>
<feature type="compositionally biased region" description="Basic and acidic residues" evidence="3">
    <location>
        <begin position="174"/>
        <end position="183"/>
    </location>
</feature>
<comment type="caution">
    <text evidence="5">The sequence shown here is derived from an EMBL/GenBank/DDBJ whole genome shotgun (WGS) entry which is preliminary data.</text>
</comment>
<feature type="domain" description="Ataxin-10" evidence="4">
    <location>
        <begin position="500"/>
        <end position="574"/>
    </location>
</feature>
<reference evidence="5" key="1">
    <citation type="submission" date="2020-06" db="EMBL/GenBank/DDBJ databases">
        <authorList>
            <consortium name="Plant Systems Biology data submission"/>
        </authorList>
    </citation>
    <scope>NUCLEOTIDE SEQUENCE</scope>
    <source>
        <strain evidence="5">D6</strain>
    </source>
</reference>
<dbReference type="GO" id="GO:0051301">
    <property type="term" value="P:cell division"/>
    <property type="evidence" value="ECO:0007669"/>
    <property type="project" value="UniProtKB-KW"/>
</dbReference>
<dbReference type="Pfam" id="PF09759">
    <property type="entry name" value="Atx10homo_assoc"/>
    <property type="match status" value="1"/>
</dbReference>
<dbReference type="GO" id="GO:0005829">
    <property type="term" value="C:cytosol"/>
    <property type="evidence" value="ECO:0007669"/>
    <property type="project" value="TreeGrafter"/>
</dbReference>
<name>A0A9N8DH59_9STRA</name>
<evidence type="ECO:0000313" key="6">
    <source>
        <dbReference type="Proteomes" id="UP001153069"/>
    </source>
</evidence>
<gene>
    <name evidence="5" type="ORF">SEMRO_84_G044730.2</name>
</gene>
<dbReference type="EMBL" id="CAICTM010000083">
    <property type="protein sequence ID" value="CAB9500450.1"/>
    <property type="molecule type" value="Genomic_DNA"/>
</dbReference>
<accession>A0A9N8DH59</accession>
<keyword evidence="6" id="KW-1185">Reference proteome</keyword>
<evidence type="ECO:0000256" key="3">
    <source>
        <dbReference type="SAM" id="MobiDB-lite"/>
    </source>
</evidence>
<dbReference type="InterPro" id="IPR016024">
    <property type="entry name" value="ARM-type_fold"/>
</dbReference>